<dbReference type="EMBL" id="QFWV02000005">
    <property type="protein sequence ID" value="RKF06878.1"/>
    <property type="molecule type" value="Genomic_DNA"/>
</dbReference>
<dbReference type="Proteomes" id="UP000246132">
    <property type="component" value="Unassembled WGS sequence"/>
</dbReference>
<name>A0A3A8AC23_9HYPH</name>
<gene>
    <name evidence="2" type="ORF">DEM25_009545</name>
</gene>
<sequence>MSTRFIASCVLACVVLAGGASVSPTFASESVTEIADGQPWQVTMFNGRRGEMTFNPDGTLKMRRGVMNMRGNWTSDGEQVCLNMANMPQRCVIFEKTADGYIAVNGENMAFAIRRP</sequence>
<dbReference type="OrthoDB" id="8401655at2"/>
<evidence type="ECO:0000313" key="2">
    <source>
        <dbReference type="EMBL" id="RKF06878.1"/>
    </source>
</evidence>
<evidence type="ECO:0000313" key="3">
    <source>
        <dbReference type="Proteomes" id="UP000246132"/>
    </source>
</evidence>
<keyword evidence="3" id="KW-1185">Reference proteome</keyword>
<accession>A0A3A8AC23</accession>
<feature type="signal peptide" evidence="1">
    <location>
        <begin position="1"/>
        <end position="27"/>
    </location>
</feature>
<organism evidence="2 3">
    <name type="scientific">Oceaniradius stylonematis</name>
    <dbReference type="NCBI Taxonomy" id="2184161"/>
    <lineage>
        <taxon>Bacteria</taxon>
        <taxon>Pseudomonadati</taxon>
        <taxon>Pseudomonadota</taxon>
        <taxon>Alphaproteobacteria</taxon>
        <taxon>Hyphomicrobiales</taxon>
        <taxon>Ahrensiaceae</taxon>
        <taxon>Oceaniradius</taxon>
    </lineage>
</organism>
<dbReference type="RefSeq" id="WP_109766571.1">
    <property type="nucleotide sequence ID" value="NZ_QFWV02000005.1"/>
</dbReference>
<evidence type="ECO:0008006" key="4">
    <source>
        <dbReference type="Google" id="ProtNLM"/>
    </source>
</evidence>
<comment type="caution">
    <text evidence="2">The sequence shown here is derived from an EMBL/GenBank/DDBJ whole genome shotgun (WGS) entry which is preliminary data.</text>
</comment>
<keyword evidence="1" id="KW-0732">Signal</keyword>
<reference evidence="2 3" key="1">
    <citation type="journal article" date="2018" name="Int. J. Syst. Bacteriol.">
        <title>Oceaniradius stylonemae gen. nov., sp. nov., isolated from a red alga, Stylonema cornu-cervi.</title>
        <authorList>
            <person name="Jeong S."/>
        </authorList>
    </citation>
    <scope>NUCLEOTIDE SEQUENCE [LARGE SCALE GENOMIC DNA]</scope>
    <source>
        <strain evidence="2 3">StC1</strain>
    </source>
</reference>
<proteinExistence type="predicted"/>
<protein>
    <recommendedName>
        <fullName evidence="4">DUF306 domain-containing protein</fullName>
    </recommendedName>
</protein>
<feature type="chain" id="PRO_5018718747" description="DUF306 domain-containing protein" evidence="1">
    <location>
        <begin position="28"/>
        <end position="116"/>
    </location>
</feature>
<dbReference type="AlphaFoldDB" id="A0A3A8AC23"/>
<evidence type="ECO:0000256" key="1">
    <source>
        <dbReference type="SAM" id="SignalP"/>
    </source>
</evidence>